<evidence type="ECO:0000313" key="2">
    <source>
        <dbReference type="Proteomes" id="UP000244005"/>
    </source>
</evidence>
<sequence>MRQDIAVGSMKSCGLSIQSCHCSGGSRKQTVEEIHCEKMEIVGKPDHYSNSSQKYVDNFKYYLTEAFPFEKN</sequence>
<dbReference type="EMBL" id="KZ772831">
    <property type="protein sequence ID" value="PTQ28500.1"/>
    <property type="molecule type" value="Genomic_DNA"/>
</dbReference>
<name>A0A2R6W3Q9_MARPO</name>
<gene>
    <name evidence="1" type="ORF">MARPO_0161s0005</name>
</gene>
<organism evidence="1 2">
    <name type="scientific">Marchantia polymorpha</name>
    <name type="common">Common liverwort</name>
    <name type="synonym">Marchantia aquatica</name>
    <dbReference type="NCBI Taxonomy" id="3197"/>
    <lineage>
        <taxon>Eukaryota</taxon>
        <taxon>Viridiplantae</taxon>
        <taxon>Streptophyta</taxon>
        <taxon>Embryophyta</taxon>
        <taxon>Marchantiophyta</taxon>
        <taxon>Marchantiopsida</taxon>
        <taxon>Marchantiidae</taxon>
        <taxon>Marchantiales</taxon>
        <taxon>Marchantiaceae</taxon>
        <taxon>Marchantia</taxon>
    </lineage>
</organism>
<dbReference type="Proteomes" id="UP000244005">
    <property type="component" value="Unassembled WGS sequence"/>
</dbReference>
<evidence type="ECO:0000313" key="1">
    <source>
        <dbReference type="EMBL" id="PTQ28500.1"/>
    </source>
</evidence>
<dbReference type="Gramene" id="Mp5g01990.1">
    <property type="protein sequence ID" value="Mp5g01990.1.cds"/>
    <property type="gene ID" value="Mp5g01990"/>
</dbReference>
<dbReference type="AlphaFoldDB" id="A0A2R6W3Q9"/>
<proteinExistence type="predicted"/>
<protein>
    <submittedName>
        <fullName evidence="1">Uncharacterized protein</fullName>
    </submittedName>
</protein>
<reference evidence="2" key="1">
    <citation type="journal article" date="2017" name="Cell">
        <title>Insights into land plant evolution garnered from the Marchantia polymorpha genome.</title>
        <authorList>
            <person name="Bowman J.L."/>
            <person name="Kohchi T."/>
            <person name="Yamato K.T."/>
            <person name="Jenkins J."/>
            <person name="Shu S."/>
            <person name="Ishizaki K."/>
            <person name="Yamaoka S."/>
            <person name="Nishihama R."/>
            <person name="Nakamura Y."/>
            <person name="Berger F."/>
            <person name="Adam C."/>
            <person name="Aki S.S."/>
            <person name="Althoff F."/>
            <person name="Araki T."/>
            <person name="Arteaga-Vazquez M.A."/>
            <person name="Balasubrmanian S."/>
            <person name="Barry K."/>
            <person name="Bauer D."/>
            <person name="Boehm C.R."/>
            <person name="Briginshaw L."/>
            <person name="Caballero-Perez J."/>
            <person name="Catarino B."/>
            <person name="Chen F."/>
            <person name="Chiyoda S."/>
            <person name="Chovatia M."/>
            <person name="Davies K.M."/>
            <person name="Delmans M."/>
            <person name="Demura T."/>
            <person name="Dierschke T."/>
            <person name="Dolan L."/>
            <person name="Dorantes-Acosta A.E."/>
            <person name="Eklund D.M."/>
            <person name="Florent S.N."/>
            <person name="Flores-Sandoval E."/>
            <person name="Fujiyama A."/>
            <person name="Fukuzawa H."/>
            <person name="Galik B."/>
            <person name="Grimanelli D."/>
            <person name="Grimwood J."/>
            <person name="Grossniklaus U."/>
            <person name="Hamada T."/>
            <person name="Haseloff J."/>
            <person name="Hetherington A.J."/>
            <person name="Higo A."/>
            <person name="Hirakawa Y."/>
            <person name="Hundley H.N."/>
            <person name="Ikeda Y."/>
            <person name="Inoue K."/>
            <person name="Inoue S.I."/>
            <person name="Ishida S."/>
            <person name="Jia Q."/>
            <person name="Kakita M."/>
            <person name="Kanazawa T."/>
            <person name="Kawai Y."/>
            <person name="Kawashima T."/>
            <person name="Kennedy M."/>
            <person name="Kinose K."/>
            <person name="Kinoshita T."/>
            <person name="Kohara Y."/>
            <person name="Koide E."/>
            <person name="Komatsu K."/>
            <person name="Kopischke S."/>
            <person name="Kubo M."/>
            <person name="Kyozuka J."/>
            <person name="Lagercrantz U."/>
            <person name="Lin S.S."/>
            <person name="Lindquist E."/>
            <person name="Lipzen A.M."/>
            <person name="Lu C.W."/>
            <person name="De Luna E."/>
            <person name="Martienssen R.A."/>
            <person name="Minamino N."/>
            <person name="Mizutani M."/>
            <person name="Mizutani M."/>
            <person name="Mochizuki N."/>
            <person name="Monte I."/>
            <person name="Mosher R."/>
            <person name="Nagasaki H."/>
            <person name="Nakagami H."/>
            <person name="Naramoto S."/>
            <person name="Nishitani K."/>
            <person name="Ohtani M."/>
            <person name="Okamoto T."/>
            <person name="Okumura M."/>
            <person name="Phillips J."/>
            <person name="Pollak B."/>
            <person name="Reinders A."/>
            <person name="Rovekamp M."/>
            <person name="Sano R."/>
            <person name="Sawa S."/>
            <person name="Schmid M.W."/>
            <person name="Shirakawa M."/>
            <person name="Solano R."/>
            <person name="Spunde A."/>
            <person name="Suetsugu N."/>
            <person name="Sugano S."/>
            <person name="Sugiyama A."/>
            <person name="Sun R."/>
            <person name="Suzuki Y."/>
            <person name="Takenaka M."/>
            <person name="Takezawa D."/>
            <person name="Tomogane H."/>
            <person name="Tsuzuki M."/>
            <person name="Ueda T."/>
            <person name="Umeda M."/>
            <person name="Ward J.M."/>
            <person name="Watanabe Y."/>
            <person name="Yazaki K."/>
            <person name="Yokoyama R."/>
            <person name="Yoshitake Y."/>
            <person name="Yotsui I."/>
            <person name="Zachgo S."/>
            <person name="Schmutz J."/>
        </authorList>
    </citation>
    <scope>NUCLEOTIDE SEQUENCE [LARGE SCALE GENOMIC DNA]</scope>
    <source>
        <strain evidence="2">Tak-1</strain>
    </source>
</reference>
<accession>A0A2R6W3Q9</accession>
<keyword evidence="2" id="KW-1185">Reference proteome</keyword>